<keyword evidence="3" id="KW-0963">Cytoplasm</keyword>
<dbReference type="GO" id="GO:0005737">
    <property type="term" value="C:cytoplasm"/>
    <property type="evidence" value="ECO:0007669"/>
    <property type="project" value="UniProtKB-SubCell"/>
</dbReference>
<comment type="subcellular location">
    <subcellularLocation>
        <location evidence="1">Cytoplasm</location>
    </subcellularLocation>
</comment>
<organism evidence="6">
    <name type="scientific">Rhipicephalus zambeziensis</name>
    <dbReference type="NCBI Taxonomy" id="60191"/>
    <lineage>
        <taxon>Eukaryota</taxon>
        <taxon>Metazoa</taxon>
        <taxon>Ecdysozoa</taxon>
        <taxon>Arthropoda</taxon>
        <taxon>Chelicerata</taxon>
        <taxon>Arachnida</taxon>
        <taxon>Acari</taxon>
        <taxon>Parasitiformes</taxon>
        <taxon>Ixodida</taxon>
        <taxon>Ixodoidea</taxon>
        <taxon>Ixodidae</taxon>
        <taxon>Rhipicephalinae</taxon>
        <taxon>Rhipicephalus</taxon>
        <taxon>Rhipicephalus</taxon>
    </lineage>
</organism>
<sequence length="283" mass="31676">MGSLEVEGDGGRPQHEQHLDLLDKFSHCKRQLEQLLNTNDLAQLDEKLHELQAIITEVASHLPAASLPWVQEQFAALRPQGDEVREQLKPHKRSVFKLARGSKAPTGSDARLEGKCEPGPSLPAVTVKNACTVGFQGRSGETLMLSEVGGKDTKLDSLDDCQVTVQGCPATLFARRLRNCTIWCGPVASSVFVEECCTFLIACHQLQVHNSHKCEFRVHVQTRSIIEDSKELLFGKYDFAYDGDEQDWSASHLDRRVNNWDKVDDFNWLAADKPSPNWKLSQV</sequence>
<dbReference type="EMBL" id="GFPF01012913">
    <property type="protein sequence ID" value="MAA24059.1"/>
    <property type="molecule type" value="Transcribed_RNA"/>
</dbReference>
<proteinExistence type="inferred from homology"/>
<reference evidence="6" key="1">
    <citation type="journal article" date="2017" name="Parasit. Vectors">
        <title>Sialotranscriptomics of Rhipicephalus zambeziensis reveals intricate expression profiles of secretory proteins and suggests tight temporal transcriptional regulation during blood-feeding.</title>
        <authorList>
            <person name="de Castro M.H."/>
            <person name="de Klerk D."/>
            <person name="Pienaar R."/>
            <person name="Rees D.J.G."/>
            <person name="Mans B.J."/>
        </authorList>
    </citation>
    <scope>NUCLEOTIDE SEQUENCE</scope>
    <source>
        <tissue evidence="6">Salivary glands</tissue>
    </source>
</reference>
<dbReference type="AlphaFoldDB" id="A0A224Z700"/>
<dbReference type="InterPro" id="IPR012945">
    <property type="entry name" value="Tubulin-bd_cofactor_C_dom"/>
</dbReference>
<dbReference type="PANTHER" id="PTHR15139">
    <property type="entry name" value="TUBULIN FOLDING COFACTOR C"/>
    <property type="match status" value="1"/>
</dbReference>
<dbReference type="GO" id="GO:0007021">
    <property type="term" value="P:tubulin complex assembly"/>
    <property type="evidence" value="ECO:0007669"/>
    <property type="project" value="TreeGrafter"/>
</dbReference>
<dbReference type="Gene3D" id="1.20.58.1250">
    <property type="entry name" value="Tubulin Binding Cofactor C, N-terminal domain"/>
    <property type="match status" value="1"/>
</dbReference>
<keyword evidence="4" id="KW-0143">Chaperone</keyword>
<dbReference type="GO" id="GO:0007023">
    <property type="term" value="P:post-chaperonin tubulin folding pathway"/>
    <property type="evidence" value="ECO:0007669"/>
    <property type="project" value="InterPro"/>
</dbReference>
<evidence type="ECO:0000256" key="4">
    <source>
        <dbReference type="ARBA" id="ARBA00023186"/>
    </source>
</evidence>
<dbReference type="Gene3D" id="2.160.20.70">
    <property type="match status" value="1"/>
</dbReference>
<dbReference type="PROSITE" id="PS51329">
    <property type="entry name" value="C_CAP_COFACTOR_C"/>
    <property type="match status" value="1"/>
</dbReference>
<dbReference type="InterPro" id="IPR006599">
    <property type="entry name" value="CARP_motif"/>
</dbReference>
<protein>
    <submittedName>
        <fullName evidence="6">Tubulin alpha</fullName>
    </submittedName>
</protein>
<dbReference type="Pfam" id="PF07986">
    <property type="entry name" value="TBCC"/>
    <property type="match status" value="1"/>
</dbReference>
<evidence type="ECO:0000256" key="3">
    <source>
        <dbReference type="ARBA" id="ARBA00022490"/>
    </source>
</evidence>
<dbReference type="InterPro" id="IPR016098">
    <property type="entry name" value="CAP/MinC_C"/>
</dbReference>
<dbReference type="PANTHER" id="PTHR15139:SF0">
    <property type="entry name" value="TUBULIN-SPECIFIC CHAPERONE C"/>
    <property type="match status" value="1"/>
</dbReference>
<evidence type="ECO:0000259" key="5">
    <source>
        <dbReference type="PROSITE" id="PS51329"/>
    </source>
</evidence>
<comment type="similarity">
    <text evidence="2">Belongs to the TBCC family.</text>
</comment>
<evidence type="ECO:0000256" key="1">
    <source>
        <dbReference type="ARBA" id="ARBA00004496"/>
    </source>
</evidence>
<evidence type="ECO:0000313" key="6">
    <source>
        <dbReference type="EMBL" id="MAA24059.1"/>
    </source>
</evidence>
<accession>A0A224Z700</accession>
<dbReference type="SMART" id="SM00673">
    <property type="entry name" value="CARP"/>
    <property type="match status" value="2"/>
</dbReference>
<feature type="domain" description="C-CAP/cofactor C-like" evidence="5">
    <location>
        <begin position="118"/>
        <end position="268"/>
    </location>
</feature>
<dbReference type="InterPro" id="IPR027684">
    <property type="entry name" value="TBCC"/>
</dbReference>
<dbReference type="InterPro" id="IPR038397">
    <property type="entry name" value="TBCC_N_sf"/>
</dbReference>
<evidence type="ECO:0000256" key="2">
    <source>
        <dbReference type="ARBA" id="ARBA00008848"/>
    </source>
</evidence>
<name>A0A224Z700_9ACAR</name>
<dbReference type="InterPro" id="IPR017901">
    <property type="entry name" value="C-CAP_CF_C-like"/>
</dbReference>